<dbReference type="InterPro" id="IPR057007">
    <property type="entry name" value="OrgC"/>
</dbReference>
<dbReference type="Proteomes" id="UP000239469">
    <property type="component" value="Unassembled WGS sequence"/>
</dbReference>
<dbReference type="Pfam" id="PF24687">
    <property type="entry name" value="OrgC"/>
    <property type="match status" value="1"/>
</dbReference>
<dbReference type="AlphaFoldDB" id="A0A2S9X602"/>
<accession>A0A2S9X602</accession>
<comment type="caution">
    <text evidence="1">The sequence shown here is derived from an EMBL/GenBank/DDBJ whole genome shotgun (WGS) entry which is preliminary data.</text>
</comment>
<evidence type="ECO:0000313" key="1">
    <source>
        <dbReference type="EMBL" id="PRP71105.1"/>
    </source>
</evidence>
<dbReference type="EMBL" id="MTBD01000019">
    <property type="protein sequence ID" value="PRP71105.1"/>
    <property type="molecule type" value="Genomic_DNA"/>
</dbReference>
<name>A0A2S9X602_9NEIS</name>
<reference evidence="1 2" key="1">
    <citation type="submission" date="2017-01" db="EMBL/GenBank/DDBJ databases">
        <title>New insights into the genetic diversity of Chromobacterium isolated from tropical freshwater lake.</title>
        <authorList>
            <person name="Santos A.B."/>
            <person name="Nascimento A.M."/>
            <person name="Da Silva P.C."/>
        </authorList>
    </citation>
    <scope>NUCLEOTIDE SEQUENCE [LARGE SCALE GENOMIC DNA]</scope>
    <source>
        <strain evidence="1 2">56AF</strain>
    </source>
</reference>
<organism evidence="1 2">
    <name type="scientific">Chromobacterium amazonense</name>
    <dbReference type="NCBI Taxonomy" id="1382803"/>
    <lineage>
        <taxon>Bacteria</taxon>
        <taxon>Pseudomonadati</taxon>
        <taxon>Pseudomonadota</taxon>
        <taxon>Betaproteobacteria</taxon>
        <taxon>Neisseriales</taxon>
        <taxon>Chromobacteriaceae</taxon>
        <taxon>Chromobacterium</taxon>
    </lineage>
</organism>
<sequence length="153" mass="16768">MISSLSSDTTHLMATEAYSTIVPLQQRLVTAPISRGTLSEGLATVEDVDEDPLARAFLEALRELASSTDPNATAIGQLIRKFVDPATDQLAFVKLEEQVAILQYVLCKIGPDDPLSQPVQATLMGTANIQLEITKWMQDICMSDGTPKEFEEW</sequence>
<proteinExistence type="predicted"/>
<dbReference type="OrthoDB" id="8596385at2"/>
<evidence type="ECO:0000313" key="2">
    <source>
        <dbReference type="Proteomes" id="UP000239469"/>
    </source>
</evidence>
<gene>
    <name evidence="1" type="ORF">BUE93_08485</name>
</gene>
<dbReference type="RefSeq" id="WP_106076475.1">
    <property type="nucleotide sequence ID" value="NZ_MTBD01000019.1"/>
</dbReference>
<protein>
    <submittedName>
        <fullName evidence="1">Uncharacterized protein</fullName>
    </submittedName>
</protein>